<dbReference type="GeneID" id="71997770"/>
<accession>A0ABQ8KUD0</accession>
<comment type="caution">
    <text evidence="2">The sequence shown here is derived from an EMBL/GenBank/DDBJ whole genome shotgun (WGS) entry which is preliminary data.</text>
</comment>
<dbReference type="RefSeq" id="XP_047783626.1">
    <property type="nucleotide sequence ID" value="XM_047917038.1"/>
</dbReference>
<proteinExistence type="predicted"/>
<dbReference type="Proteomes" id="UP000814176">
    <property type="component" value="Unassembled WGS sequence"/>
</dbReference>
<evidence type="ECO:0000256" key="1">
    <source>
        <dbReference type="SAM" id="MobiDB-lite"/>
    </source>
</evidence>
<sequence>MCSDHRLGVLKNGSRTNHGDRLSEAPGEEEEEEGTGLGLPRRARSAAPRRPLHRARPQNYPQPKLPPRMSRAAQTKKECNLLTENTTLDAVRFRQTCERPIQQTPGQREAHNPSRTIILAYLHSAQLPQTLPVRRRARLLFARDHDQRLQFTTSAHTSHRHLHCIPQRLVESSARADDLQAREGGPELRFGREAERGHALLNIVRGKLDEAQYAQVPHGRCKKVPTTVRHADQGSMQNERVQSGHSGGNALENRQRIFRTREGESDSEGHLVVLQRSASGG</sequence>
<gene>
    <name evidence="2" type="ORF">C8Q71DRAFT_209617</name>
</gene>
<evidence type="ECO:0000313" key="2">
    <source>
        <dbReference type="EMBL" id="KAH9842579.1"/>
    </source>
</evidence>
<feature type="region of interest" description="Disordered" evidence="1">
    <location>
        <begin position="1"/>
        <end position="73"/>
    </location>
</feature>
<dbReference type="EMBL" id="JADCUA010000002">
    <property type="protein sequence ID" value="KAH9842579.1"/>
    <property type="molecule type" value="Genomic_DNA"/>
</dbReference>
<evidence type="ECO:0000313" key="3">
    <source>
        <dbReference type="Proteomes" id="UP000814176"/>
    </source>
</evidence>
<keyword evidence="3" id="KW-1185">Reference proteome</keyword>
<name>A0ABQ8KUD0_9APHY</name>
<protein>
    <submittedName>
        <fullName evidence="2">Uncharacterized protein</fullName>
    </submittedName>
</protein>
<reference evidence="2 3" key="1">
    <citation type="journal article" date="2021" name="Environ. Microbiol.">
        <title>Gene family expansions and transcriptome signatures uncover fungal adaptations to wood decay.</title>
        <authorList>
            <person name="Hage H."/>
            <person name="Miyauchi S."/>
            <person name="Viragh M."/>
            <person name="Drula E."/>
            <person name="Min B."/>
            <person name="Chaduli D."/>
            <person name="Navarro D."/>
            <person name="Favel A."/>
            <person name="Norest M."/>
            <person name="Lesage-Meessen L."/>
            <person name="Balint B."/>
            <person name="Merenyi Z."/>
            <person name="de Eugenio L."/>
            <person name="Morin E."/>
            <person name="Martinez A.T."/>
            <person name="Baldrian P."/>
            <person name="Stursova M."/>
            <person name="Martinez M.J."/>
            <person name="Novotny C."/>
            <person name="Magnuson J.K."/>
            <person name="Spatafora J.W."/>
            <person name="Maurice S."/>
            <person name="Pangilinan J."/>
            <person name="Andreopoulos W."/>
            <person name="LaButti K."/>
            <person name="Hundley H."/>
            <person name="Na H."/>
            <person name="Kuo A."/>
            <person name="Barry K."/>
            <person name="Lipzen A."/>
            <person name="Henrissat B."/>
            <person name="Riley R."/>
            <person name="Ahrendt S."/>
            <person name="Nagy L.G."/>
            <person name="Grigoriev I.V."/>
            <person name="Martin F."/>
            <person name="Rosso M.N."/>
        </authorList>
    </citation>
    <scope>NUCLEOTIDE SEQUENCE [LARGE SCALE GENOMIC DNA]</scope>
    <source>
        <strain evidence="2 3">CIRM-BRFM 1785</strain>
    </source>
</reference>
<organism evidence="2 3">
    <name type="scientific">Rhodofomes roseus</name>
    <dbReference type="NCBI Taxonomy" id="34475"/>
    <lineage>
        <taxon>Eukaryota</taxon>
        <taxon>Fungi</taxon>
        <taxon>Dikarya</taxon>
        <taxon>Basidiomycota</taxon>
        <taxon>Agaricomycotina</taxon>
        <taxon>Agaricomycetes</taxon>
        <taxon>Polyporales</taxon>
        <taxon>Rhodofomes</taxon>
    </lineage>
</organism>